<evidence type="ECO:0000256" key="5">
    <source>
        <dbReference type="ARBA" id="ARBA00022692"/>
    </source>
</evidence>
<evidence type="ECO:0000256" key="9">
    <source>
        <dbReference type="ARBA" id="ARBA00023136"/>
    </source>
</evidence>
<dbReference type="GO" id="GO:0005886">
    <property type="term" value="C:plasma membrane"/>
    <property type="evidence" value="ECO:0007669"/>
    <property type="project" value="UniProtKB-SubCell"/>
</dbReference>
<dbReference type="Pfam" id="PF03840">
    <property type="entry name" value="SecG"/>
    <property type="match status" value="1"/>
</dbReference>
<protein>
    <recommendedName>
        <fullName evidence="10">Protein-export membrane protein SecG</fullName>
    </recommendedName>
</protein>
<keyword evidence="4 10" id="KW-1003">Cell membrane</keyword>
<evidence type="ECO:0000313" key="12">
    <source>
        <dbReference type="Proteomes" id="UP000000445"/>
    </source>
</evidence>
<keyword evidence="5 10" id="KW-0812">Transmembrane</keyword>
<dbReference type="InterPro" id="IPR004692">
    <property type="entry name" value="SecG"/>
</dbReference>
<keyword evidence="9 10" id="KW-0472">Membrane</keyword>
<dbReference type="NCBIfam" id="TIGR00810">
    <property type="entry name" value="secG"/>
    <property type="match status" value="1"/>
</dbReference>
<comment type="subcellular location">
    <subcellularLocation>
        <location evidence="1 10">Cell membrane</location>
        <topology evidence="1 10">Multi-pass membrane protein</topology>
    </subcellularLocation>
</comment>
<evidence type="ECO:0000256" key="1">
    <source>
        <dbReference type="ARBA" id="ARBA00004651"/>
    </source>
</evidence>
<evidence type="ECO:0000256" key="4">
    <source>
        <dbReference type="ARBA" id="ARBA00022475"/>
    </source>
</evidence>
<organism evidence="11 12">
    <name type="scientific">Thermotoga neapolitana (strain ATCC 49049 / DSM 4359 / NBRC 107923 / NS-E)</name>
    <dbReference type="NCBI Taxonomy" id="309803"/>
    <lineage>
        <taxon>Bacteria</taxon>
        <taxon>Thermotogati</taxon>
        <taxon>Thermotogota</taxon>
        <taxon>Thermotogae</taxon>
        <taxon>Thermotogales</taxon>
        <taxon>Thermotogaceae</taxon>
        <taxon>Thermotoga</taxon>
    </lineage>
</organism>
<comment type="function">
    <text evidence="10">Involved in protein export. Participates in an early event of protein translocation.</text>
</comment>
<feature type="transmembrane region" description="Helical" evidence="10">
    <location>
        <begin position="62"/>
        <end position="81"/>
    </location>
</feature>
<dbReference type="PRINTS" id="PR01651">
    <property type="entry name" value="SECGEXPORT"/>
</dbReference>
<dbReference type="PANTHER" id="PTHR34182:SF1">
    <property type="entry name" value="PROTEIN-EXPORT MEMBRANE PROTEIN SECG"/>
    <property type="match status" value="1"/>
</dbReference>
<dbReference type="GO" id="GO:0043952">
    <property type="term" value="P:protein transport by the Sec complex"/>
    <property type="evidence" value="ECO:0007669"/>
    <property type="project" value="TreeGrafter"/>
</dbReference>
<keyword evidence="8 10" id="KW-0811">Translocation</keyword>
<evidence type="ECO:0000256" key="8">
    <source>
        <dbReference type="ARBA" id="ARBA00023010"/>
    </source>
</evidence>
<proteinExistence type="inferred from homology"/>
<dbReference type="AlphaFoldDB" id="B9KBH2"/>
<keyword evidence="7 10" id="KW-1133">Transmembrane helix</keyword>
<name>B9KBH2_THENN</name>
<evidence type="ECO:0000256" key="2">
    <source>
        <dbReference type="ARBA" id="ARBA00008445"/>
    </source>
</evidence>
<gene>
    <name evidence="11" type="ordered locus">CTN_0192</name>
</gene>
<dbReference type="KEGG" id="tna:CTN_0192"/>
<dbReference type="GO" id="GO:0065002">
    <property type="term" value="P:intracellular protein transmembrane transport"/>
    <property type="evidence" value="ECO:0007669"/>
    <property type="project" value="TreeGrafter"/>
</dbReference>
<dbReference type="Proteomes" id="UP000000445">
    <property type="component" value="Chromosome"/>
</dbReference>
<sequence>MPGEVLWMKTFFLIVHTIISVALIYMVQVQMSKFSELGGAFGSGGLHTVFGRKRGLDTGGKITLVLSVLFFISCVITAFVLTR</sequence>
<dbReference type="PANTHER" id="PTHR34182">
    <property type="entry name" value="PROTEIN-EXPORT MEMBRANE PROTEIN SECG"/>
    <property type="match status" value="1"/>
</dbReference>
<dbReference type="GO" id="GO:0015450">
    <property type="term" value="F:protein-transporting ATPase activity"/>
    <property type="evidence" value="ECO:0007669"/>
    <property type="project" value="UniProtKB-UniRule"/>
</dbReference>
<keyword evidence="6 10" id="KW-0653">Protein transport</keyword>
<evidence type="ECO:0000256" key="10">
    <source>
        <dbReference type="RuleBase" id="RU365087"/>
    </source>
</evidence>
<feature type="transmembrane region" description="Helical" evidence="10">
    <location>
        <begin position="6"/>
        <end position="27"/>
    </location>
</feature>
<evidence type="ECO:0000256" key="3">
    <source>
        <dbReference type="ARBA" id="ARBA00022448"/>
    </source>
</evidence>
<dbReference type="eggNOG" id="COG1314">
    <property type="taxonomic scope" value="Bacteria"/>
</dbReference>
<dbReference type="GO" id="GO:0009306">
    <property type="term" value="P:protein secretion"/>
    <property type="evidence" value="ECO:0007669"/>
    <property type="project" value="UniProtKB-UniRule"/>
</dbReference>
<comment type="similarity">
    <text evidence="2 10">Belongs to the SecG family.</text>
</comment>
<keyword evidence="12" id="KW-1185">Reference proteome</keyword>
<dbReference type="HOGENOM" id="CLU_094156_6_2_0"/>
<dbReference type="STRING" id="309803.CTN_0192"/>
<reference evidence="11 12" key="1">
    <citation type="journal article" date="2009" name="Biosci. Biotechnol. Biochem.">
        <title>WeGAS: a web-based microbial genome annotation system.</title>
        <authorList>
            <person name="Lee D."/>
            <person name="Seo H."/>
            <person name="Park C."/>
            <person name="Park K."/>
        </authorList>
    </citation>
    <scope>NUCLEOTIDE SEQUENCE [LARGE SCALE GENOMIC DNA]</scope>
    <source>
        <strain evidence="12">ATCC 49049 / DSM 4359 / NBRC 107923 / NS-E</strain>
    </source>
</reference>
<accession>B9KBH2</accession>
<evidence type="ECO:0000256" key="6">
    <source>
        <dbReference type="ARBA" id="ARBA00022927"/>
    </source>
</evidence>
<keyword evidence="3 10" id="KW-0813">Transport</keyword>
<dbReference type="EMBL" id="CP000916">
    <property type="protein sequence ID" value="ACM22368.1"/>
    <property type="molecule type" value="Genomic_DNA"/>
</dbReference>
<evidence type="ECO:0000256" key="7">
    <source>
        <dbReference type="ARBA" id="ARBA00022989"/>
    </source>
</evidence>
<evidence type="ECO:0000313" key="11">
    <source>
        <dbReference type="EMBL" id="ACM22368.1"/>
    </source>
</evidence>